<evidence type="ECO:0000256" key="4">
    <source>
        <dbReference type="SAM" id="MobiDB-lite"/>
    </source>
</evidence>
<evidence type="ECO:0000259" key="5">
    <source>
        <dbReference type="PROSITE" id="PS51747"/>
    </source>
</evidence>
<sequence>MMKNTFDWFSCTTNSKLVTISTYNRFSSITIGNTSLKTFRTIQQRISMTTANAQVHPGHRWMLEALKHARSALDKQEVPIGCVIVHNDSKIIAFGQNEPVRLQNATRHAEMCALDSLFAEYDLSTTRQLLSESVLYVTCEPCMMCAGALRLAGMTQVVYGCSNDRFGGCGSVLNIAEDAMPELLPLQCTSGVEGEEAMQLLKTFYMNTNTNAPQPKDKSKKQKKTVVTSD</sequence>
<feature type="domain" description="CMP/dCMP-type deaminase" evidence="5">
    <location>
        <begin position="56"/>
        <end position="171"/>
    </location>
</feature>
<dbReference type="InterPro" id="IPR016192">
    <property type="entry name" value="APOBEC/CMP_deaminase_Zn-bd"/>
</dbReference>
<accession>A0A814EAV9</accession>
<comment type="caution">
    <text evidence="6">The sequence shown here is derived from an EMBL/GenBank/DDBJ whole genome shotgun (WGS) entry which is preliminary data.</text>
</comment>
<dbReference type="Gene3D" id="3.40.140.10">
    <property type="entry name" value="Cytidine Deaminase, domain 2"/>
    <property type="match status" value="1"/>
</dbReference>
<proteinExistence type="predicted"/>
<dbReference type="Pfam" id="PF00383">
    <property type="entry name" value="dCMP_cyt_deam_1"/>
    <property type="match status" value="1"/>
</dbReference>
<dbReference type="AlphaFoldDB" id="A0A814EAV9"/>
<evidence type="ECO:0000256" key="1">
    <source>
        <dbReference type="ARBA" id="ARBA00022723"/>
    </source>
</evidence>
<dbReference type="SUPFAM" id="SSF53927">
    <property type="entry name" value="Cytidine deaminase-like"/>
    <property type="match status" value="1"/>
</dbReference>
<dbReference type="InterPro" id="IPR016193">
    <property type="entry name" value="Cytidine_deaminase-like"/>
</dbReference>
<feature type="region of interest" description="Disordered" evidence="4">
    <location>
        <begin position="209"/>
        <end position="230"/>
    </location>
</feature>
<protein>
    <recommendedName>
        <fullName evidence="5">CMP/dCMP-type deaminase domain-containing protein</fullName>
    </recommendedName>
</protein>
<reference evidence="6" key="1">
    <citation type="submission" date="2021-02" db="EMBL/GenBank/DDBJ databases">
        <authorList>
            <person name="Nowell W R."/>
        </authorList>
    </citation>
    <scope>NUCLEOTIDE SEQUENCE</scope>
</reference>
<dbReference type="GO" id="GO:0052717">
    <property type="term" value="F:tRNA-specific adenosine-34 deaminase activity"/>
    <property type="evidence" value="ECO:0007669"/>
    <property type="project" value="UniProtKB-EC"/>
</dbReference>
<dbReference type="PROSITE" id="PS00903">
    <property type="entry name" value="CYT_DCMP_DEAMINASES_1"/>
    <property type="match status" value="1"/>
</dbReference>
<dbReference type="PROSITE" id="PS51747">
    <property type="entry name" value="CYT_DCMP_DEAMINASES_2"/>
    <property type="match status" value="1"/>
</dbReference>
<keyword evidence="1" id="KW-0479">Metal-binding</keyword>
<keyword evidence="3" id="KW-0862">Zinc</keyword>
<dbReference type="CDD" id="cd01285">
    <property type="entry name" value="nucleoside_deaminase"/>
    <property type="match status" value="1"/>
</dbReference>
<evidence type="ECO:0000256" key="3">
    <source>
        <dbReference type="ARBA" id="ARBA00022833"/>
    </source>
</evidence>
<organism evidence="6 7">
    <name type="scientific">Adineta ricciae</name>
    <name type="common">Rotifer</name>
    <dbReference type="NCBI Taxonomy" id="249248"/>
    <lineage>
        <taxon>Eukaryota</taxon>
        <taxon>Metazoa</taxon>
        <taxon>Spiralia</taxon>
        <taxon>Gnathifera</taxon>
        <taxon>Rotifera</taxon>
        <taxon>Eurotatoria</taxon>
        <taxon>Bdelloidea</taxon>
        <taxon>Adinetida</taxon>
        <taxon>Adinetidae</taxon>
        <taxon>Adineta</taxon>
    </lineage>
</organism>
<dbReference type="GO" id="GO:0002100">
    <property type="term" value="P:tRNA wobble adenosine to inosine editing"/>
    <property type="evidence" value="ECO:0007669"/>
    <property type="project" value="InterPro"/>
</dbReference>
<evidence type="ECO:0000256" key="2">
    <source>
        <dbReference type="ARBA" id="ARBA00022801"/>
    </source>
</evidence>
<dbReference type="EMBL" id="CAJNOR010000628">
    <property type="protein sequence ID" value="CAF0966338.1"/>
    <property type="molecule type" value="Genomic_DNA"/>
</dbReference>
<keyword evidence="2" id="KW-0378">Hydrolase</keyword>
<evidence type="ECO:0000313" key="6">
    <source>
        <dbReference type="EMBL" id="CAF0966338.1"/>
    </source>
</evidence>
<name>A0A814EAV9_ADIRI</name>
<evidence type="ECO:0000313" key="7">
    <source>
        <dbReference type="Proteomes" id="UP000663828"/>
    </source>
</evidence>
<dbReference type="PANTHER" id="PTHR11079:SF149">
    <property type="entry name" value="TRNA-SPECIFIC ADENOSINE DEAMINASE 2"/>
    <property type="match status" value="1"/>
</dbReference>
<dbReference type="Proteomes" id="UP000663828">
    <property type="component" value="Unassembled WGS sequence"/>
</dbReference>
<dbReference type="GO" id="GO:0008270">
    <property type="term" value="F:zinc ion binding"/>
    <property type="evidence" value="ECO:0007669"/>
    <property type="project" value="InterPro"/>
</dbReference>
<dbReference type="PANTHER" id="PTHR11079">
    <property type="entry name" value="CYTOSINE DEAMINASE FAMILY MEMBER"/>
    <property type="match status" value="1"/>
</dbReference>
<dbReference type="InterPro" id="IPR002125">
    <property type="entry name" value="CMP_dCMP_dom"/>
</dbReference>
<gene>
    <name evidence="6" type="ORF">XAT740_LOCUS11427</name>
</gene>
<keyword evidence="7" id="KW-1185">Reference proteome</keyword>